<dbReference type="SUPFAM" id="SSF51735">
    <property type="entry name" value="NAD(P)-binding Rossmann-fold domains"/>
    <property type="match status" value="1"/>
</dbReference>
<reference evidence="4" key="1">
    <citation type="submission" date="2022-10" db="EMBL/GenBank/DDBJ databases">
        <title>Tapping the CABI collections for fungal endophytes: first genome assemblies for Collariella, Neodidymelliopsis, Ascochyta clinopodiicola, Didymella pomorum, Didymosphaeria variabile, Neocosmospora piperis and Neocucurbitaria cava.</title>
        <authorList>
            <person name="Hill R."/>
        </authorList>
    </citation>
    <scope>NUCLEOTIDE SEQUENCE</scope>
    <source>
        <strain evidence="4">IMI 355091</strain>
    </source>
</reference>
<proteinExistence type="predicted"/>
<dbReference type="GO" id="GO:0016491">
    <property type="term" value="F:oxidoreductase activity"/>
    <property type="evidence" value="ECO:0007669"/>
    <property type="project" value="UniProtKB-KW"/>
</dbReference>
<evidence type="ECO:0000256" key="2">
    <source>
        <dbReference type="ARBA" id="ARBA00023002"/>
    </source>
</evidence>
<dbReference type="PANTHER" id="PTHR47706:SF6">
    <property type="entry name" value="NMRA-LIKE FAMILY PROTEIN (AFU_ORTHOLOGUE AFUA_6G00280)"/>
    <property type="match status" value="1"/>
</dbReference>
<dbReference type="EMBL" id="JAPEVA010000110">
    <property type="protein sequence ID" value="KAJ4399263.1"/>
    <property type="molecule type" value="Genomic_DNA"/>
</dbReference>
<organism evidence="4 5">
    <name type="scientific">Didymella pomorum</name>
    <dbReference type="NCBI Taxonomy" id="749634"/>
    <lineage>
        <taxon>Eukaryota</taxon>
        <taxon>Fungi</taxon>
        <taxon>Dikarya</taxon>
        <taxon>Ascomycota</taxon>
        <taxon>Pezizomycotina</taxon>
        <taxon>Dothideomycetes</taxon>
        <taxon>Pleosporomycetidae</taxon>
        <taxon>Pleosporales</taxon>
        <taxon>Pleosporineae</taxon>
        <taxon>Didymellaceae</taxon>
        <taxon>Didymella</taxon>
    </lineage>
</organism>
<dbReference type="Pfam" id="PF05368">
    <property type="entry name" value="NmrA"/>
    <property type="match status" value="1"/>
</dbReference>
<keyword evidence="2" id="KW-0560">Oxidoreductase</keyword>
<dbReference type="InterPro" id="IPR051609">
    <property type="entry name" value="NmrA/Isoflavone_reductase-like"/>
</dbReference>
<name>A0A9W8Z771_9PLEO</name>
<dbReference type="Gene3D" id="3.40.50.720">
    <property type="entry name" value="NAD(P)-binding Rossmann-like Domain"/>
    <property type="match status" value="1"/>
</dbReference>
<comment type="caution">
    <text evidence="4">The sequence shown here is derived from an EMBL/GenBank/DDBJ whole genome shotgun (WGS) entry which is preliminary data.</text>
</comment>
<gene>
    <name evidence="4" type="ORF">N0V91_009543</name>
</gene>
<dbReference type="Proteomes" id="UP001140510">
    <property type="component" value="Unassembled WGS sequence"/>
</dbReference>
<sequence>MASPTPPQTQVLLIGLGELGHALYTQISRLSNTHVTLGIRSPAKYTHLASPTTSLLELDVTSSSSDLVPVFSRFDIVISATGYGESAHRLPKLAREMLTAGRLRKQQGKGEIWFFPWQWGCDFDVTGDVGGLMPLFGVQKQIRDLLRNEAEEAGVKWTIVSTGLFMSFLFEPFWGIVDRSREAEEGEITVRCLDRWEHGVTVTDVSDTGRVLVRILKGDVDAANKVLHIAGDTVTYGELANIMERVSGRTLRREAWSVEQLQAELQRDPEDLVKKYRVAFAGEGVYWPVERTVNYRLEMEMNGVETYARKLLGTEK</sequence>
<evidence type="ECO:0000256" key="1">
    <source>
        <dbReference type="ARBA" id="ARBA00022857"/>
    </source>
</evidence>
<dbReference type="OrthoDB" id="5283654at2759"/>
<keyword evidence="5" id="KW-1185">Reference proteome</keyword>
<accession>A0A9W8Z771</accession>
<dbReference type="InterPro" id="IPR008030">
    <property type="entry name" value="NmrA-like"/>
</dbReference>
<evidence type="ECO:0000313" key="4">
    <source>
        <dbReference type="EMBL" id="KAJ4399263.1"/>
    </source>
</evidence>
<dbReference type="Gene3D" id="3.90.25.10">
    <property type="entry name" value="UDP-galactose 4-epimerase, domain 1"/>
    <property type="match status" value="1"/>
</dbReference>
<dbReference type="InterPro" id="IPR036291">
    <property type="entry name" value="NAD(P)-bd_dom_sf"/>
</dbReference>
<dbReference type="AlphaFoldDB" id="A0A9W8Z771"/>
<protein>
    <recommendedName>
        <fullName evidence="3">NmrA-like domain-containing protein</fullName>
    </recommendedName>
</protein>
<dbReference type="PANTHER" id="PTHR47706">
    <property type="entry name" value="NMRA-LIKE FAMILY PROTEIN"/>
    <property type="match status" value="1"/>
</dbReference>
<evidence type="ECO:0000259" key="3">
    <source>
        <dbReference type="Pfam" id="PF05368"/>
    </source>
</evidence>
<feature type="domain" description="NmrA-like" evidence="3">
    <location>
        <begin position="17"/>
        <end position="265"/>
    </location>
</feature>
<evidence type="ECO:0000313" key="5">
    <source>
        <dbReference type="Proteomes" id="UP001140510"/>
    </source>
</evidence>
<keyword evidence="1" id="KW-0521">NADP</keyword>